<gene>
    <name evidence="8" type="ORF">NGM29_11350</name>
</gene>
<dbReference type="InterPro" id="IPR002549">
    <property type="entry name" value="AI-2E-like"/>
</dbReference>
<evidence type="ECO:0000256" key="7">
    <source>
        <dbReference type="SAM" id="Phobius"/>
    </source>
</evidence>
<dbReference type="AlphaFoldDB" id="A0A9E7N7L6"/>
<keyword evidence="4 7" id="KW-1133">Transmembrane helix</keyword>
<feature type="region of interest" description="Disordered" evidence="6">
    <location>
        <begin position="364"/>
        <end position="401"/>
    </location>
</feature>
<feature type="transmembrane region" description="Helical" evidence="7">
    <location>
        <begin position="131"/>
        <end position="164"/>
    </location>
</feature>
<feature type="transmembrane region" description="Helical" evidence="7">
    <location>
        <begin position="204"/>
        <end position="224"/>
    </location>
</feature>
<dbReference type="Proteomes" id="UP001056855">
    <property type="component" value="Chromosome"/>
</dbReference>
<accession>A0A9E7N7L6</accession>
<keyword evidence="5 7" id="KW-0472">Membrane</keyword>
<comment type="subcellular location">
    <subcellularLocation>
        <location evidence="1">Membrane</location>
        <topology evidence="1">Multi-pass membrane protein</topology>
    </subcellularLocation>
</comment>
<dbReference type="PANTHER" id="PTHR21716:SF4">
    <property type="entry name" value="TRANSMEMBRANE PROTEIN 245"/>
    <property type="match status" value="1"/>
</dbReference>
<proteinExistence type="inferred from homology"/>
<keyword evidence="3 7" id="KW-0812">Transmembrane</keyword>
<feature type="transmembrane region" description="Helical" evidence="7">
    <location>
        <begin position="236"/>
        <end position="269"/>
    </location>
</feature>
<dbReference type="KEGG" id="sawl:NGM29_11350"/>
<reference evidence="8" key="1">
    <citation type="submission" date="2022-06" db="EMBL/GenBank/DDBJ databases">
        <title>Diverse halophilic archaea isolated from saline environments.</title>
        <authorList>
            <person name="Cui H.-L."/>
        </authorList>
    </citation>
    <scope>NUCLEOTIDE SEQUENCE</scope>
    <source>
        <strain evidence="8">WLHS1</strain>
    </source>
</reference>
<dbReference type="RefSeq" id="WP_254156297.1">
    <property type="nucleotide sequence ID" value="NZ_CP100355.1"/>
</dbReference>
<evidence type="ECO:0000256" key="2">
    <source>
        <dbReference type="ARBA" id="ARBA00009773"/>
    </source>
</evidence>
<evidence type="ECO:0000256" key="1">
    <source>
        <dbReference type="ARBA" id="ARBA00004141"/>
    </source>
</evidence>
<feature type="transmembrane region" description="Helical" evidence="7">
    <location>
        <begin position="63"/>
        <end position="87"/>
    </location>
</feature>
<feature type="transmembrane region" description="Helical" evidence="7">
    <location>
        <begin position="275"/>
        <end position="298"/>
    </location>
</feature>
<protein>
    <submittedName>
        <fullName evidence="8">AI-2E family transporter</fullName>
    </submittedName>
</protein>
<dbReference type="PANTHER" id="PTHR21716">
    <property type="entry name" value="TRANSMEMBRANE PROTEIN"/>
    <property type="match status" value="1"/>
</dbReference>
<sequence>MERDREFGRRIAVGSIVAALFLLVAHVALSFLGVLVFAVFLYYAVRPIYRALDRFNVPRRPRAILALVLFGVPFLVLITYTIAIIVIETQALLEAYNVQDQFLDEVITDIDVTGLDLDEIRRIVTDLSSQASLGVVVLSLGGTVSLVSGAVVQLIIMVTLVYYMLIDGPRFVSWALETYDESGVMRAYARAVDPELSMTLFGNIVNVFVTAIVGVVTFYTYNFFAPAAVDVPFPALIGALTGIGSLIPVVGIKLVYVPVIVLLAANAWAAGDLSLLVPVGALAAVSAVLVDFIPDFFIRAHISGKQTHTGMLLVSYIVGPLVFGFYGLFLAPILLILVINAVYILLPYVLTGQPSGVRQARLTEYRDGRPEVSSVEGTEAPGAERTEAEPAVSSEGPSDHR</sequence>
<evidence type="ECO:0000256" key="5">
    <source>
        <dbReference type="ARBA" id="ARBA00023136"/>
    </source>
</evidence>
<dbReference type="EMBL" id="CP100355">
    <property type="protein sequence ID" value="UTF52386.1"/>
    <property type="molecule type" value="Genomic_DNA"/>
</dbReference>
<keyword evidence="9" id="KW-1185">Reference proteome</keyword>
<evidence type="ECO:0000256" key="6">
    <source>
        <dbReference type="SAM" id="MobiDB-lite"/>
    </source>
</evidence>
<dbReference type="GO" id="GO:0016020">
    <property type="term" value="C:membrane"/>
    <property type="evidence" value="ECO:0007669"/>
    <property type="project" value="UniProtKB-SubCell"/>
</dbReference>
<evidence type="ECO:0000256" key="3">
    <source>
        <dbReference type="ARBA" id="ARBA00022692"/>
    </source>
</evidence>
<evidence type="ECO:0000256" key="4">
    <source>
        <dbReference type="ARBA" id="ARBA00022989"/>
    </source>
</evidence>
<name>A0A9E7N7L6_9EURY</name>
<evidence type="ECO:0000313" key="8">
    <source>
        <dbReference type="EMBL" id="UTF52386.1"/>
    </source>
</evidence>
<evidence type="ECO:0000313" key="9">
    <source>
        <dbReference type="Proteomes" id="UP001056855"/>
    </source>
</evidence>
<dbReference type="Pfam" id="PF01594">
    <property type="entry name" value="AI-2E_transport"/>
    <property type="match status" value="1"/>
</dbReference>
<feature type="transmembrane region" description="Helical" evidence="7">
    <location>
        <begin position="12"/>
        <end position="43"/>
    </location>
</feature>
<comment type="similarity">
    <text evidence="2">Belongs to the autoinducer-2 exporter (AI-2E) (TC 2.A.86) family.</text>
</comment>
<organism evidence="8 9">
    <name type="scientific">Natronosalvus rutilus</name>
    <dbReference type="NCBI Taxonomy" id="2953753"/>
    <lineage>
        <taxon>Archaea</taxon>
        <taxon>Methanobacteriati</taxon>
        <taxon>Methanobacteriota</taxon>
        <taxon>Stenosarchaea group</taxon>
        <taxon>Halobacteria</taxon>
        <taxon>Halobacteriales</taxon>
        <taxon>Natrialbaceae</taxon>
        <taxon>Natronosalvus</taxon>
    </lineage>
</organism>
<dbReference type="GeneID" id="73290650"/>